<feature type="binding site" evidence="5">
    <location>
        <position position="133"/>
    </location>
    <ligand>
        <name>a divalent metal cation</name>
        <dbReference type="ChEBI" id="CHEBI:60240"/>
    </ligand>
</feature>
<dbReference type="InterPro" id="IPR037062">
    <property type="entry name" value="Malic_N_dom_sf"/>
</dbReference>
<dbReference type="InterPro" id="IPR046346">
    <property type="entry name" value="Aminoacid_DH-like_N_sf"/>
</dbReference>
<feature type="domain" description="Malic enzyme NAD-binding" evidence="7">
    <location>
        <begin position="159"/>
        <end position="387"/>
    </location>
</feature>
<protein>
    <submittedName>
        <fullName evidence="9">NAD-dependent malic enzyme</fullName>
        <ecNumber evidence="9">1.1.1.38</ecNumber>
    </submittedName>
</protein>
<dbReference type="AlphaFoldDB" id="A0A518CWG2"/>
<dbReference type="PIRSF" id="PIRSF000106">
    <property type="entry name" value="ME"/>
    <property type="match status" value="1"/>
</dbReference>
<dbReference type="EMBL" id="CP036290">
    <property type="protein sequence ID" value="QDU83538.1"/>
    <property type="molecule type" value="Genomic_DNA"/>
</dbReference>
<feature type="domain" description="Malic enzyme N-terminal" evidence="8">
    <location>
        <begin position="15"/>
        <end position="148"/>
    </location>
</feature>
<dbReference type="InterPro" id="IPR012301">
    <property type="entry name" value="Malic_N_dom"/>
</dbReference>
<evidence type="ECO:0000256" key="3">
    <source>
        <dbReference type="PIRSR" id="PIRSR000106-1"/>
    </source>
</evidence>
<comment type="similarity">
    <text evidence="1 6">Belongs to the malic enzymes family.</text>
</comment>
<dbReference type="Pfam" id="PF03949">
    <property type="entry name" value="Malic_M"/>
    <property type="match status" value="1"/>
</dbReference>
<evidence type="ECO:0000259" key="7">
    <source>
        <dbReference type="SMART" id="SM00919"/>
    </source>
</evidence>
<dbReference type="GO" id="GO:0004470">
    <property type="term" value="F:malic enzyme activity"/>
    <property type="evidence" value="ECO:0007669"/>
    <property type="project" value="InterPro"/>
</dbReference>
<dbReference type="InterPro" id="IPR045213">
    <property type="entry name" value="Malic_NAD-bd_bact_type"/>
</dbReference>
<feature type="binding site" evidence="5">
    <location>
        <position position="134"/>
    </location>
    <ligand>
        <name>a divalent metal cation</name>
        <dbReference type="ChEBI" id="CHEBI:60240"/>
    </ligand>
</feature>
<comment type="cofactor">
    <cofactor evidence="5">
        <name>Mg(2+)</name>
        <dbReference type="ChEBI" id="CHEBI:18420"/>
    </cofactor>
    <cofactor evidence="5">
        <name>Mn(2+)</name>
        <dbReference type="ChEBI" id="CHEBI:29035"/>
    </cofactor>
    <text evidence="5">Divalent metal cations. Prefers magnesium or manganese.</text>
</comment>
<dbReference type="InterPro" id="IPR051674">
    <property type="entry name" value="Malate_Decarboxylase"/>
</dbReference>
<dbReference type="SMART" id="SM00919">
    <property type="entry name" value="Malic_M"/>
    <property type="match status" value="1"/>
</dbReference>
<dbReference type="InterPro" id="IPR001891">
    <property type="entry name" value="Malic_OxRdtase"/>
</dbReference>
<feature type="active site" description="Proton donor" evidence="3">
    <location>
        <position position="36"/>
    </location>
</feature>
<sequence length="398" mass="42002">MDVYEESLRIHELHRGKLEVRSLLRVDSPRNLSLAYTPGVARPCEVIGEDVSKAWSLTMKGRTVAVVSDGSAILGLGDLGPEAALPVMEGKAVLFKEFGGIDAFPIVLDARDPDAIVETVKRIAPTFGGINLEDISAPRCFEIEDRLQDIGIPVLHDDQHGTAIVCLAAVQNALRVVGKALVGSRVVISGAGAAGRAIARLLSCADGGDRCIPVGEVLVCDSRGIIGPHRDDLDPVKAQLLEHTNRRHLRGTLKDAMQGADVFIGVSRSRLIDRRDVASMAKDAIVLAMANPEPEILPDEALAGGAAVVGTGRSDFPNQVNNVLAFPGLFRGALEVGATRFTPGMKFAAIDAIAGCVVEPGPKRILPPAFDRSVAFVVGDAVARAAHADGVARIPLKD</sequence>
<keyword evidence="10" id="KW-1185">Reference proteome</keyword>
<dbReference type="EC" id="1.1.1.38" evidence="9"/>
<dbReference type="GO" id="GO:0016616">
    <property type="term" value="F:oxidoreductase activity, acting on the CH-OH group of donors, NAD or NADP as acceptor"/>
    <property type="evidence" value="ECO:0007669"/>
    <property type="project" value="InterPro"/>
</dbReference>
<feature type="binding site" evidence="5">
    <location>
        <position position="158"/>
    </location>
    <ligand>
        <name>a divalent metal cation</name>
        <dbReference type="ChEBI" id="CHEBI:60240"/>
    </ligand>
</feature>
<dbReference type="PRINTS" id="PR00072">
    <property type="entry name" value="MALOXRDTASE"/>
</dbReference>
<dbReference type="SMART" id="SM01274">
    <property type="entry name" value="malic"/>
    <property type="match status" value="1"/>
</dbReference>
<dbReference type="Gene3D" id="3.40.50.720">
    <property type="entry name" value="NAD(P)-binding Rossmann-like Domain"/>
    <property type="match status" value="1"/>
</dbReference>
<accession>A0A518CWG2</accession>
<feature type="binding site" evidence="4">
    <location>
        <position position="321"/>
    </location>
    <ligand>
        <name>(S)-malate</name>
        <dbReference type="ChEBI" id="CHEBI:15589"/>
    </ligand>
</feature>
<gene>
    <name evidence="9" type="ORF">Pla163_06370</name>
</gene>
<evidence type="ECO:0000259" key="8">
    <source>
        <dbReference type="SMART" id="SM01274"/>
    </source>
</evidence>
<evidence type="ECO:0000256" key="4">
    <source>
        <dbReference type="PIRSR" id="PIRSR000106-2"/>
    </source>
</evidence>
<feature type="binding site" evidence="4">
    <location>
        <position position="291"/>
    </location>
    <ligand>
        <name>(S)-malate</name>
        <dbReference type="ChEBI" id="CHEBI:15589"/>
    </ligand>
</feature>
<dbReference type="OrthoDB" id="9805787at2"/>
<dbReference type="PANTHER" id="PTHR43237:SF4">
    <property type="entry name" value="NADP-DEPENDENT MALIC ENZYME"/>
    <property type="match status" value="1"/>
</dbReference>
<reference evidence="9 10" key="1">
    <citation type="submission" date="2019-02" db="EMBL/GenBank/DDBJ databases">
        <title>Deep-cultivation of Planctomycetes and their phenomic and genomic characterization uncovers novel biology.</title>
        <authorList>
            <person name="Wiegand S."/>
            <person name="Jogler M."/>
            <person name="Boedeker C."/>
            <person name="Pinto D."/>
            <person name="Vollmers J."/>
            <person name="Rivas-Marin E."/>
            <person name="Kohn T."/>
            <person name="Peeters S.H."/>
            <person name="Heuer A."/>
            <person name="Rast P."/>
            <person name="Oberbeckmann S."/>
            <person name="Bunk B."/>
            <person name="Jeske O."/>
            <person name="Meyerdierks A."/>
            <person name="Storesund J.E."/>
            <person name="Kallscheuer N."/>
            <person name="Luecker S."/>
            <person name="Lage O.M."/>
            <person name="Pohl T."/>
            <person name="Merkel B.J."/>
            <person name="Hornburger P."/>
            <person name="Mueller R.-W."/>
            <person name="Bruemmer F."/>
            <person name="Labrenz M."/>
            <person name="Spormann A.M."/>
            <person name="Op den Camp H."/>
            <person name="Overmann J."/>
            <person name="Amann R."/>
            <person name="Jetten M.S.M."/>
            <person name="Mascher T."/>
            <person name="Medema M.H."/>
            <person name="Devos D.P."/>
            <person name="Kaster A.-K."/>
            <person name="Ovreas L."/>
            <person name="Rohde M."/>
            <person name="Galperin M.Y."/>
            <person name="Jogler C."/>
        </authorList>
    </citation>
    <scope>NUCLEOTIDE SEQUENCE [LARGE SCALE GENOMIC DNA]</scope>
    <source>
        <strain evidence="9 10">Pla163</strain>
    </source>
</reference>
<dbReference type="RefSeq" id="WP_145183409.1">
    <property type="nucleotide sequence ID" value="NZ_CP036290.1"/>
</dbReference>
<proteinExistence type="inferred from homology"/>
<dbReference type="Proteomes" id="UP000319342">
    <property type="component" value="Chromosome"/>
</dbReference>
<dbReference type="Pfam" id="PF00390">
    <property type="entry name" value="malic"/>
    <property type="match status" value="1"/>
</dbReference>
<dbReference type="GO" id="GO:0046872">
    <property type="term" value="F:metal ion binding"/>
    <property type="evidence" value="ECO:0007669"/>
    <property type="project" value="UniProtKB-KW"/>
</dbReference>
<dbReference type="PANTHER" id="PTHR43237">
    <property type="entry name" value="NADP-DEPENDENT MALIC ENZYME"/>
    <property type="match status" value="1"/>
</dbReference>
<evidence type="ECO:0000256" key="2">
    <source>
        <dbReference type="ARBA" id="ARBA00023002"/>
    </source>
</evidence>
<organism evidence="9 10">
    <name type="scientific">Rohdeia mirabilis</name>
    <dbReference type="NCBI Taxonomy" id="2528008"/>
    <lineage>
        <taxon>Bacteria</taxon>
        <taxon>Pseudomonadati</taxon>
        <taxon>Planctomycetota</taxon>
        <taxon>Planctomycetia</taxon>
        <taxon>Planctomycetia incertae sedis</taxon>
        <taxon>Rohdeia</taxon>
    </lineage>
</organism>
<name>A0A518CWG2_9BACT</name>
<keyword evidence="2 9" id="KW-0560">Oxidoreductase</keyword>
<evidence type="ECO:0000313" key="9">
    <source>
        <dbReference type="EMBL" id="QDU83538.1"/>
    </source>
</evidence>
<keyword evidence="5 6" id="KW-0479">Metal-binding</keyword>
<feature type="active site" description="Proton acceptor" evidence="3">
    <location>
        <position position="91"/>
    </location>
</feature>
<evidence type="ECO:0000256" key="1">
    <source>
        <dbReference type="ARBA" id="ARBA00008785"/>
    </source>
</evidence>
<dbReference type="InterPro" id="IPR036291">
    <property type="entry name" value="NAD(P)-bd_dom_sf"/>
</dbReference>
<dbReference type="Gene3D" id="3.40.50.10380">
    <property type="entry name" value="Malic enzyme, N-terminal domain"/>
    <property type="match status" value="1"/>
</dbReference>
<dbReference type="SUPFAM" id="SSF53223">
    <property type="entry name" value="Aminoacid dehydrogenase-like, N-terminal domain"/>
    <property type="match status" value="1"/>
</dbReference>
<dbReference type="SUPFAM" id="SSF51735">
    <property type="entry name" value="NAD(P)-binding Rossmann-fold domains"/>
    <property type="match status" value="1"/>
</dbReference>
<dbReference type="InterPro" id="IPR012302">
    <property type="entry name" value="Malic_NAD-bd"/>
</dbReference>
<dbReference type="GO" id="GO:0051287">
    <property type="term" value="F:NAD binding"/>
    <property type="evidence" value="ECO:0007669"/>
    <property type="project" value="InterPro"/>
</dbReference>
<dbReference type="CDD" id="cd05311">
    <property type="entry name" value="NAD_bind_2_malic_enz"/>
    <property type="match status" value="1"/>
</dbReference>
<evidence type="ECO:0000313" key="10">
    <source>
        <dbReference type="Proteomes" id="UP000319342"/>
    </source>
</evidence>
<evidence type="ECO:0000256" key="6">
    <source>
        <dbReference type="RuleBase" id="RU003427"/>
    </source>
</evidence>
<evidence type="ECO:0000256" key="5">
    <source>
        <dbReference type="PIRSR" id="PIRSR000106-3"/>
    </source>
</evidence>